<evidence type="ECO:0000313" key="16">
    <source>
        <dbReference type="Proteomes" id="UP001057375"/>
    </source>
</evidence>
<dbReference type="Pfam" id="PF01507">
    <property type="entry name" value="PAPS_reduct"/>
    <property type="match status" value="1"/>
</dbReference>
<name>A0ABQ5KUM4_9EUKA</name>
<dbReference type="InterPro" id="IPR002500">
    <property type="entry name" value="PAPS_reduct_dom"/>
</dbReference>
<dbReference type="SUPFAM" id="SSF52402">
    <property type="entry name" value="Adenine nucleotide alpha hydrolases-like"/>
    <property type="match status" value="2"/>
</dbReference>
<comment type="caution">
    <text evidence="15">The sequence shown here is derived from an EMBL/GenBank/DDBJ whole genome shotgun (WGS) entry which is preliminary data.</text>
</comment>
<comment type="catalytic activity">
    <reaction evidence="12">
        <text>FMN + ATP + H(+) = FAD + diphosphate</text>
        <dbReference type="Rhea" id="RHEA:17237"/>
        <dbReference type="ChEBI" id="CHEBI:15378"/>
        <dbReference type="ChEBI" id="CHEBI:30616"/>
        <dbReference type="ChEBI" id="CHEBI:33019"/>
        <dbReference type="ChEBI" id="CHEBI:57692"/>
        <dbReference type="ChEBI" id="CHEBI:58210"/>
        <dbReference type="EC" id="2.7.7.2"/>
    </reaction>
</comment>
<evidence type="ECO:0000256" key="4">
    <source>
        <dbReference type="ARBA" id="ARBA00022643"/>
    </source>
</evidence>
<evidence type="ECO:0000256" key="9">
    <source>
        <dbReference type="ARBA" id="ARBA00022840"/>
    </source>
</evidence>
<dbReference type="Gene3D" id="3.40.50.620">
    <property type="entry name" value="HUPs"/>
    <property type="match status" value="1"/>
</dbReference>
<evidence type="ECO:0000256" key="7">
    <source>
        <dbReference type="ARBA" id="ARBA00022741"/>
    </source>
</evidence>
<evidence type="ECO:0000259" key="14">
    <source>
        <dbReference type="Pfam" id="PF01507"/>
    </source>
</evidence>
<evidence type="ECO:0000256" key="10">
    <source>
        <dbReference type="ARBA" id="ARBA00031145"/>
    </source>
</evidence>
<protein>
    <recommendedName>
        <fullName evidence="2">FAD synthase</fullName>
        <ecNumber evidence="2">2.7.7.2</ecNumber>
    </recommendedName>
    <alternativeName>
        <fullName evidence="10">FAD pyrophosphorylase</fullName>
    </alternativeName>
    <alternativeName>
        <fullName evidence="11">FMN adenylyltransferase</fullName>
    </alternativeName>
</protein>
<reference evidence="15" key="1">
    <citation type="submission" date="2022-03" db="EMBL/GenBank/DDBJ databases">
        <title>Draft genome sequence of Aduncisulcus paluster, a free-living microaerophilic Fornicata.</title>
        <authorList>
            <person name="Yuyama I."/>
            <person name="Kume K."/>
            <person name="Tamura T."/>
            <person name="Inagaki Y."/>
            <person name="Hashimoto T."/>
        </authorList>
    </citation>
    <scope>NUCLEOTIDE SEQUENCE</scope>
    <source>
        <strain evidence="15">NY0171</strain>
    </source>
</reference>
<dbReference type="PANTHER" id="PTHR23293">
    <property type="entry name" value="FAD SYNTHETASE-RELATED FMN ADENYLYLTRANSFERASE"/>
    <property type="match status" value="1"/>
</dbReference>
<feature type="domain" description="Phosphoadenosine phosphosulphate reductase" evidence="14">
    <location>
        <begin position="212"/>
        <end position="339"/>
    </location>
</feature>
<evidence type="ECO:0000256" key="2">
    <source>
        <dbReference type="ARBA" id="ARBA00012393"/>
    </source>
</evidence>
<dbReference type="Proteomes" id="UP001057375">
    <property type="component" value="Unassembled WGS sequence"/>
</dbReference>
<evidence type="ECO:0000256" key="3">
    <source>
        <dbReference type="ARBA" id="ARBA00022630"/>
    </source>
</evidence>
<evidence type="ECO:0000256" key="1">
    <source>
        <dbReference type="ARBA" id="ARBA00004726"/>
    </source>
</evidence>
<evidence type="ECO:0000256" key="5">
    <source>
        <dbReference type="ARBA" id="ARBA00022679"/>
    </source>
</evidence>
<keyword evidence="9" id="KW-0067">ATP-binding</keyword>
<keyword evidence="8" id="KW-0274">FAD</keyword>
<comment type="pathway">
    <text evidence="1">Cofactor biosynthesis; FAD biosynthesis; FAD from FMN: step 1/1.</text>
</comment>
<organism evidence="15 16">
    <name type="scientific">Aduncisulcus paluster</name>
    <dbReference type="NCBI Taxonomy" id="2918883"/>
    <lineage>
        <taxon>Eukaryota</taxon>
        <taxon>Metamonada</taxon>
        <taxon>Carpediemonas-like organisms</taxon>
        <taxon>Aduncisulcus</taxon>
    </lineage>
</organism>
<dbReference type="PANTHER" id="PTHR23293:SF9">
    <property type="entry name" value="FAD SYNTHASE"/>
    <property type="match status" value="1"/>
</dbReference>
<evidence type="ECO:0000256" key="11">
    <source>
        <dbReference type="ARBA" id="ARBA00031871"/>
    </source>
</evidence>
<feature type="region of interest" description="Disordered" evidence="13">
    <location>
        <begin position="139"/>
        <end position="158"/>
    </location>
</feature>
<evidence type="ECO:0000256" key="12">
    <source>
        <dbReference type="ARBA" id="ARBA00049494"/>
    </source>
</evidence>
<evidence type="ECO:0000256" key="8">
    <source>
        <dbReference type="ARBA" id="ARBA00022827"/>
    </source>
</evidence>
<keyword evidence="16" id="KW-1185">Reference proteome</keyword>
<accession>A0ABQ5KUM4</accession>
<proteinExistence type="predicted"/>
<sequence length="502" mass="56663">MSGSDAFAGFTDGDVFSDDDDDQPVGPYCVLPGVESKANIFFPAIFISQSVPRFGMTNLVLEDCAGIYHFITSNNSPLSKKIRKALDVICKAFHKYKRVAFSFNGGKDCTVVLHLLRTAIYILSNRALELERERREQMKERSEELGLGSTSERSSVDIPSSASSTIFESASSLHPPSCFPSAPSESLYLYTPHKFSLQYPMPPREVIQRLAHAIPSFYLDTGNQFPEVESFFYRTLDDYNLCIDTVSSHDYKSFKELLQTYVEEHKVEAVFVGVRKTDPDGKDMSYFTPSTPGWVDVVRVAPVLDWSYVDIWEFLLRFRYEYCELYDRGYTSLGAPHNTITHSRLNRDLFRPISPTQAAQSSGDDGKPPRIRTRTIVDKSIYESFKCVWCGKSTCVGECLPDESKPKETAIIESVLPLRPIPEIDELKTKRGEDDLESVCTSASSPGKETEELPDFRFTDEVLLERGLMRSQVDESAGESDFLPAYCMIINDDERCTRVVAK</sequence>
<dbReference type="InterPro" id="IPR014729">
    <property type="entry name" value="Rossmann-like_a/b/a_fold"/>
</dbReference>
<evidence type="ECO:0000256" key="13">
    <source>
        <dbReference type="SAM" id="MobiDB-lite"/>
    </source>
</evidence>
<keyword evidence="5" id="KW-0808">Transferase</keyword>
<keyword evidence="3" id="KW-0285">Flavoprotein</keyword>
<gene>
    <name evidence="15" type="ORF">ADUPG1_009183</name>
</gene>
<evidence type="ECO:0000256" key="6">
    <source>
        <dbReference type="ARBA" id="ARBA00022695"/>
    </source>
</evidence>
<dbReference type="EC" id="2.7.7.2" evidence="2"/>
<dbReference type="EMBL" id="BQXS01011155">
    <property type="protein sequence ID" value="GKT36165.1"/>
    <property type="molecule type" value="Genomic_DNA"/>
</dbReference>
<evidence type="ECO:0000313" key="15">
    <source>
        <dbReference type="EMBL" id="GKT36165.1"/>
    </source>
</evidence>
<keyword evidence="7" id="KW-0547">Nucleotide-binding</keyword>
<keyword evidence="4" id="KW-0288">FMN</keyword>
<keyword evidence="6" id="KW-0548">Nucleotidyltransferase</keyword>